<proteinExistence type="predicted"/>
<evidence type="ECO:0008006" key="4">
    <source>
        <dbReference type="Google" id="ProtNLM"/>
    </source>
</evidence>
<protein>
    <recommendedName>
        <fullName evidence="4">DUF1294 domain-containing protein</fullName>
    </recommendedName>
</protein>
<dbReference type="RefSeq" id="WP_069718165.1">
    <property type="nucleotide sequence ID" value="NZ_MJEH01000044.1"/>
</dbReference>
<comment type="caution">
    <text evidence="2">The sequence shown here is derived from an EMBL/GenBank/DDBJ whole genome shotgun (WGS) entry which is preliminary data.</text>
</comment>
<dbReference type="EMBL" id="MJEH01000044">
    <property type="protein sequence ID" value="OEH91879.1"/>
    <property type="molecule type" value="Genomic_DNA"/>
</dbReference>
<reference evidence="2 3" key="1">
    <citation type="submission" date="2016-08" db="EMBL/GenBank/DDBJ databases">
        <title>Genome of Bacillus solimangrovi GH2-4.</title>
        <authorList>
            <person name="Lim S."/>
            <person name="Kim B.-C."/>
        </authorList>
    </citation>
    <scope>NUCLEOTIDE SEQUENCE [LARGE SCALE GENOMIC DNA]</scope>
    <source>
        <strain evidence="2 3">GH2-4</strain>
    </source>
</reference>
<keyword evidence="1" id="KW-0812">Transmembrane</keyword>
<sequence>MVIYVFLGIIIAINFYAYLMVYLDKQYAKQAKRRIPEKKIWRLSLFGGAMGSYVAMKKHRHKTKHQSFMIGMPIIIVFHILIVSVLIYYDIFNVYNY</sequence>
<feature type="transmembrane region" description="Helical" evidence="1">
    <location>
        <begin position="6"/>
        <end position="23"/>
    </location>
</feature>
<organism evidence="2 3">
    <name type="scientific">Bacillus solimangrovi</name>
    <dbReference type="NCBI Taxonomy" id="1305675"/>
    <lineage>
        <taxon>Bacteria</taxon>
        <taxon>Bacillati</taxon>
        <taxon>Bacillota</taxon>
        <taxon>Bacilli</taxon>
        <taxon>Bacillales</taxon>
        <taxon>Bacillaceae</taxon>
        <taxon>Bacillus</taxon>
    </lineage>
</organism>
<dbReference type="OrthoDB" id="1698854at2"/>
<feature type="transmembrane region" description="Helical" evidence="1">
    <location>
        <begin position="67"/>
        <end position="89"/>
    </location>
</feature>
<dbReference type="Pfam" id="PF06961">
    <property type="entry name" value="DUF1294"/>
    <property type="match status" value="1"/>
</dbReference>
<keyword evidence="1" id="KW-0472">Membrane</keyword>
<keyword evidence="1" id="KW-1133">Transmembrane helix</keyword>
<evidence type="ECO:0000313" key="2">
    <source>
        <dbReference type="EMBL" id="OEH91879.1"/>
    </source>
</evidence>
<accession>A0A1E5LCW2</accession>
<evidence type="ECO:0000313" key="3">
    <source>
        <dbReference type="Proteomes" id="UP000095209"/>
    </source>
</evidence>
<name>A0A1E5LCW2_9BACI</name>
<dbReference type="AlphaFoldDB" id="A0A1E5LCW2"/>
<evidence type="ECO:0000256" key="1">
    <source>
        <dbReference type="SAM" id="Phobius"/>
    </source>
</evidence>
<dbReference type="STRING" id="1305675.BFG57_03850"/>
<dbReference type="Proteomes" id="UP000095209">
    <property type="component" value="Unassembled WGS sequence"/>
</dbReference>
<keyword evidence="3" id="KW-1185">Reference proteome</keyword>
<gene>
    <name evidence="2" type="ORF">BFG57_03850</name>
</gene>
<dbReference type="InterPro" id="IPR010718">
    <property type="entry name" value="DUF1294"/>
</dbReference>